<sequence>MGLFGKKKKEQTCSCGGACTALNAENADAAVKVLGSGCAKCNELEQATREALAELGMDTTIAHVTDFAQIAAYGVMTTPALVVDGKVVSHGKVLSKDQVKALIEQARGAK</sequence>
<dbReference type="PANTHER" id="PTHR36450:SF1">
    <property type="entry name" value="THIOREDOXIN"/>
    <property type="match status" value="1"/>
</dbReference>
<protein>
    <submittedName>
        <fullName evidence="2">Thioredoxin family protein</fullName>
    </submittedName>
</protein>
<gene>
    <name evidence="2" type="ORF">B5F17_09465</name>
</gene>
<dbReference type="Gene3D" id="3.40.30.10">
    <property type="entry name" value="Glutaredoxin"/>
    <property type="match status" value="1"/>
</dbReference>
<evidence type="ECO:0000313" key="2">
    <source>
        <dbReference type="EMBL" id="OUP52476.1"/>
    </source>
</evidence>
<dbReference type="AlphaFoldDB" id="A0A1Y4L6Z2"/>
<name>A0A1Y4L6Z2_9FIRM</name>
<organism evidence="2 3">
    <name type="scientific">Butyricicoccus pullicaecorum</name>
    <dbReference type="NCBI Taxonomy" id="501571"/>
    <lineage>
        <taxon>Bacteria</taxon>
        <taxon>Bacillati</taxon>
        <taxon>Bacillota</taxon>
        <taxon>Clostridia</taxon>
        <taxon>Eubacteriales</taxon>
        <taxon>Butyricicoccaceae</taxon>
        <taxon>Butyricicoccus</taxon>
    </lineage>
</organism>
<reference evidence="3" key="1">
    <citation type="submission" date="2017-04" db="EMBL/GenBank/DDBJ databases">
        <title>Function of individual gut microbiota members based on whole genome sequencing of pure cultures obtained from chicken caecum.</title>
        <authorList>
            <person name="Medvecky M."/>
            <person name="Cejkova D."/>
            <person name="Polansky O."/>
            <person name="Karasova D."/>
            <person name="Kubasova T."/>
            <person name="Cizek A."/>
            <person name="Rychlik I."/>
        </authorList>
    </citation>
    <scope>NUCLEOTIDE SEQUENCE [LARGE SCALE GENOMIC DNA]</scope>
    <source>
        <strain evidence="3">An180</strain>
    </source>
</reference>
<dbReference type="RefSeq" id="WP_087373362.1">
    <property type="nucleotide sequence ID" value="NZ_NFKK01000010.1"/>
</dbReference>
<evidence type="ECO:0000259" key="1">
    <source>
        <dbReference type="Pfam" id="PF13192"/>
    </source>
</evidence>
<dbReference type="EMBL" id="NFKK01000010">
    <property type="protein sequence ID" value="OUP52476.1"/>
    <property type="molecule type" value="Genomic_DNA"/>
</dbReference>
<dbReference type="InterPro" id="IPR012336">
    <property type="entry name" value="Thioredoxin-like_fold"/>
</dbReference>
<feature type="domain" description="Thioredoxin-like fold" evidence="1">
    <location>
        <begin position="30"/>
        <end position="104"/>
    </location>
</feature>
<dbReference type="InterPro" id="IPR036249">
    <property type="entry name" value="Thioredoxin-like_sf"/>
</dbReference>
<dbReference type="SUPFAM" id="SSF52833">
    <property type="entry name" value="Thioredoxin-like"/>
    <property type="match status" value="1"/>
</dbReference>
<comment type="caution">
    <text evidence="2">The sequence shown here is derived from an EMBL/GenBank/DDBJ whole genome shotgun (WGS) entry which is preliminary data.</text>
</comment>
<proteinExistence type="predicted"/>
<dbReference type="Proteomes" id="UP000195897">
    <property type="component" value="Unassembled WGS sequence"/>
</dbReference>
<accession>A0A1Y4L6Z2</accession>
<dbReference type="PANTHER" id="PTHR36450">
    <property type="entry name" value="THIOREDOXIN"/>
    <property type="match status" value="1"/>
</dbReference>
<dbReference type="Pfam" id="PF13192">
    <property type="entry name" value="Thioredoxin_3"/>
    <property type="match status" value="1"/>
</dbReference>
<dbReference type="NCBIfam" id="TIGR00412">
    <property type="entry name" value="redox_disulf_2"/>
    <property type="match status" value="1"/>
</dbReference>
<evidence type="ECO:0000313" key="3">
    <source>
        <dbReference type="Proteomes" id="UP000195897"/>
    </source>
</evidence>
<dbReference type="InterPro" id="IPR005243">
    <property type="entry name" value="THIRX-like_proc"/>
</dbReference>